<reference evidence="2" key="1">
    <citation type="journal article" date="2020" name="Fungal Divers.">
        <title>Resolving the Mortierellaceae phylogeny through synthesis of multi-gene phylogenetics and phylogenomics.</title>
        <authorList>
            <person name="Vandepol N."/>
            <person name="Liber J."/>
            <person name="Desiro A."/>
            <person name="Na H."/>
            <person name="Kennedy M."/>
            <person name="Barry K."/>
            <person name="Grigoriev I.V."/>
            <person name="Miller A.N."/>
            <person name="O'Donnell K."/>
            <person name="Stajich J.E."/>
            <person name="Bonito G."/>
        </authorList>
    </citation>
    <scope>NUCLEOTIDE SEQUENCE</scope>
    <source>
        <strain evidence="2">NRRL 2591</strain>
    </source>
</reference>
<accession>A0A9P6FAI8</accession>
<organism evidence="2 3">
    <name type="scientific">Mortierella hygrophila</name>
    <dbReference type="NCBI Taxonomy" id="979708"/>
    <lineage>
        <taxon>Eukaryota</taxon>
        <taxon>Fungi</taxon>
        <taxon>Fungi incertae sedis</taxon>
        <taxon>Mucoromycota</taxon>
        <taxon>Mortierellomycotina</taxon>
        <taxon>Mortierellomycetes</taxon>
        <taxon>Mortierellales</taxon>
        <taxon>Mortierellaceae</taxon>
        <taxon>Mortierella</taxon>
    </lineage>
</organism>
<dbReference type="EMBL" id="JAAAXW010000050">
    <property type="protein sequence ID" value="KAF9546856.1"/>
    <property type="molecule type" value="Genomic_DNA"/>
</dbReference>
<feature type="compositionally biased region" description="Polar residues" evidence="1">
    <location>
        <begin position="592"/>
        <end position="603"/>
    </location>
</feature>
<feature type="region of interest" description="Disordered" evidence="1">
    <location>
        <begin position="795"/>
        <end position="858"/>
    </location>
</feature>
<evidence type="ECO:0000313" key="2">
    <source>
        <dbReference type="EMBL" id="KAF9546856.1"/>
    </source>
</evidence>
<proteinExistence type="predicted"/>
<dbReference type="Proteomes" id="UP000723463">
    <property type="component" value="Unassembled WGS sequence"/>
</dbReference>
<evidence type="ECO:0000313" key="3">
    <source>
        <dbReference type="Proteomes" id="UP000723463"/>
    </source>
</evidence>
<protein>
    <submittedName>
        <fullName evidence="2">Uncharacterized protein</fullName>
    </submittedName>
</protein>
<dbReference type="GO" id="GO:0003677">
    <property type="term" value="F:DNA binding"/>
    <property type="evidence" value="ECO:0007669"/>
    <property type="project" value="InterPro"/>
</dbReference>
<feature type="compositionally biased region" description="Pro residues" evidence="1">
    <location>
        <begin position="611"/>
        <end position="627"/>
    </location>
</feature>
<feature type="compositionally biased region" description="Acidic residues" evidence="1">
    <location>
        <begin position="848"/>
        <end position="858"/>
    </location>
</feature>
<keyword evidence="3" id="KW-1185">Reference proteome</keyword>
<evidence type="ECO:0000256" key="1">
    <source>
        <dbReference type="SAM" id="MobiDB-lite"/>
    </source>
</evidence>
<feature type="region of interest" description="Disordered" evidence="1">
    <location>
        <begin position="585"/>
        <end position="672"/>
    </location>
</feature>
<gene>
    <name evidence="2" type="ORF">EC957_009308</name>
</gene>
<dbReference type="AlphaFoldDB" id="A0A9P6FAI8"/>
<sequence length="858" mass="96253">MPAIVHNTHARTPRTVPSLIASEGEHNSDEEDDNGEDDNGFDGEDFDIDEETEVGVDNDIEREVNYDVEKVNDHDIISRPISFALEKDAYLSKKRGLKETGSYASLINTLVFGGAMIDSKAVADPNDIEEMEDLVLEQIKAQDLNQLPRSTQDTTAKKKWTIDVPYGTSKVEQTVSCLIHLQLLQKSRPDNPSQERPFYFKKGLIGAAVKEYARRLVGGVLRGTRVIYDENGNFVQMREDMKNEPWINTEHLAWKSKKLVGNGGSEVLSPSTSHSSTALVFAAELLTCSNVTHSSRHSGAKEAVRLNYPEEEISAGGRWSHDSGKMQQHYLAKRPIMFARYIAGFSDRPFHLKRNKVASSLGLQRLVFDFIEKSFGEKNSEENRIWRMECDEEMKEVIFNISTPMGSNKKFVLKTLLRLRRGLLQDSAEYLYRYKPEQSPLLQVHDLFTHPLFEEFKVQVHKALDRPVKQIPNNLSPNLISALDAWCRETHAGLAESNRKMEDLDEWMVSFEKLFRMLFSHTSWANNMMCDIKADTASMMGTQPSPPPPLPMTFMHTADFTPGGQSPVFPQGFQIPVMSSSHHPLAFRPNHHQYSQQAISTRSRPLRPILAPQPPLRRPPSLSPIPTFPVLGRRRGGRDIGAGTREAPEARVLSQSASGQSDGPLTGGSAPVPVPASLDMAKQWFVPASRPRSTRALYDEYMLILDLSATNDKSDLVAKTLKQTSDRKAIYDRITHLRKANITKGLSEEDALGAACTEVDNKVPGLTGARAGDPYNKNQAVVYCRNERIQPDMDKGKVIKNCGRTKTNDDYGSTSKGKGKKRKRKSKGKKRKSKGKEKSKGKKKSNDESNDETRDDEE</sequence>
<feature type="region of interest" description="Disordered" evidence="1">
    <location>
        <begin position="1"/>
        <end position="46"/>
    </location>
</feature>
<comment type="caution">
    <text evidence="2">The sequence shown here is derived from an EMBL/GenBank/DDBJ whole genome shotgun (WGS) entry which is preliminary data.</text>
</comment>
<dbReference type="Gene3D" id="1.10.443.20">
    <property type="entry name" value="Centromere DNA-binding protein complex CBF3 subunit, domain 2"/>
    <property type="match status" value="1"/>
</dbReference>
<name>A0A9P6FAI8_9FUNG</name>
<feature type="compositionally biased region" description="Basic residues" evidence="1">
    <location>
        <begin position="817"/>
        <end position="843"/>
    </location>
</feature>
<dbReference type="InterPro" id="IPR038279">
    <property type="entry name" value="Ndc10_dom2_sf"/>
</dbReference>
<feature type="compositionally biased region" description="Acidic residues" evidence="1">
    <location>
        <begin position="28"/>
        <end position="46"/>
    </location>
</feature>
<feature type="compositionally biased region" description="Polar residues" evidence="1">
    <location>
        <begin position="653"/>
        <end position="663"/>
    </location>
</feature>